<dbReference type="AlphaFoldDB" id="A0AAD7G5J5"/>
<dbReference type="EMBL" id="JARKIE010000284">
    <property type="protein sequence ID" value="KAJ7658011.1"/>
    <property type="molecule type" value="Genomic_DNA"/>
</dbReference>
<evidence type="ECO:0000256" key="2">
    <source>
        <dbReference type="SAM" id="SignalP"/>
    </source>
</evidence>
<comment type="caution">
    <text evidence="3">The sequence shown here is derived from an EMBL/GenBank/DDBJ whole genome shotgun (WGS) entry which is preliminary data.</text>
</comment>
<reference evidence="3" key="1">
    <citation type="submission" date="2023-03" db="EMBL/GenBank/DDBJ databases">
        <title>Massive genome expansion in bonnet fungi (Mycena s.s.) driven by repeated elements and novel gene families across ecological guilds.</title>
        <authorList>
            <consortium name="Lawrence Berkeley National Laboratory"/>
            <person name="Harder C.B."/>
            <person name="Miyauchi S."/>
            <person name="Viragh M."/>
            <person name="Kuo A."/>
            <person name="Thoen E."/>
            <person name="Andreopoulos B."/>
            <person name="Lu D."/>
            <person name="Skrede I."/>
            <person name="Drula E."/>
            <person name="Henrissat B."/>
            <person name="Morin E."/>
            <person name="Kohler A."/>
            <person name="Barry K."/>
            <person name="LaButti K."/>
            <person name="Morin E."/>
            <person name="Salamov A."/>
            <person name="Lipzen A."/>
            <person name="Mereny Z."/>
            <person name="Hegedus B."/>
            <person name="Baldrian P."/>
            <person name="Stursova M."/>
            <person name="Weitz H."/>
            <person name="Taylor A."/>
            <person name="Grigoriev I.V."/>
            <person name="Nagy L.G."/>
            <person name="Martin F."/>
            <person name="Kauserud H."/>
        </authorList>
    </citation>
    <scope>NUCLEOTIDE SEQUENCE</scope>
    <source>
        <strain evidence="3">CBHHK067</strain>
    </source>
</reference>
<feature type="region of interest" description="Disordered" evidence="1">
    <location>
        <begin position="139"/>
        <end position="161"/>
    </location>
</feature>
<feature type="compositionally biased region" description="Low complexity" evidence="1">
    <location>
        <begin position="140"/>
        <end position="153"/>
    </location>
</feature>
<feature type="signal peptide" evidence="2">
    <location>
        <begin position="1"/>
        <end position="19"/>
    </location>
</feature>
<evidence type="ECO:0000313" key="3">
    <source>
        <dbReference type="EMBL" id="KAJ7658011.1"/>
    </source>
</evidence>
<keyword evidence="4" id="KW-1185">Reference proteome</keyword>
<sequence length="210" mass="23169">MSDFSGLGVATSVLSLALGTAPDAINGVNSWEVFRTAEDYDAISELRMSAVLEILKYGQVLGETERKELSQRFWVVRRNMTEAKKKRKPRSAWKRLSQFSDVRKEAKEAKKMVTVVYDVGTFAKIVSEKAIIRANAFPEGSRASKGSSSRNSSPNHVYSPGNVQFTESNLSLAWPSTHQQGPAAGIDDVLKRANTRDTTDSMSCHPLLVD</sequence>
<evidence type="ECO:0000313" key="4">
    <source>
        <dbReference type="Proteomes" id="UP001221757"/>
    </source>
</evidence>
<dbReference type="Proteomes" id="UP001221757">
    <property type="component" value="Unassembled WGS sequence"/>
</dbReference>
<name>A0AAD7G5J5_MYCRO</name>
<gene>
    <name evidence="3" type="ORF">B0H17DRAFT_1097392</name>
</gene>
<protein>
    <submittedName>
        <fullName evidence="3">Uncharacterized protein</fullName>
    </submittedName>
</protein>
<feature type="chain" id="PRO_5042235999" evidence="2">
    <location>
        <begin position="20"/>
        <end position="210"/>
    </location>
</feature>
<organism evidence="3 4">
    <name type="scientific">Mycena rosella</name>
    <name type="common">Pink bonnet</name>
    <name type="synonym">Agaricus rosellus</name>
    <dbReference type="NCBI Taxonomy" id="1033263"/>
    <lineage>
        <taxon>Eukaryota</taxon>
        <taxon>Fungi</taxon>
        <taxon>Dikarya</taxon>
        <taxon>Basidiomycota</taxon>
        <taxon>Agaricomycotina</taxon>
        <taxon>Agaricomycetes</taxon>
        <taxon>Agaricomycetidae</taxon>
        <taxon>Agaricales</taxon>
        <taxon>Marasmiineae</taxon>
        <taxon>Mycenaceae</taxon>
        <taxon>Mycena</taxon>
    </lineage>
</organism>
<keyword evidence="2" id="KW-0732">Signal</keyword>
<accession>A0AAD7G5J5</accession>
<evidence type="ECO:0000256" key="1">
    <source>
        <dbReference type="SAM" id="MobiDB-lite"/>
    </source>
</evidence>
<proteinExistence type="predicted"/>